<proteinExistence type="predicted"/>
<evidence type="ECO:0000313" key="3">
    <source>
        <dbReference type="Proteomes" id="UP001521785"/>
    </source>
</evidence>
<evidence type="ECO:0000256" key="1">
    <source>
        <dbReference type="SAM" id="MobiDB-lite"/>
    </source>
</evidence>
<feature type="region of interest" description="Disordered" evidence="1">
    <location>
        <begin position="112"/>
        <end position="170"/>
    </location>
</feature>
<feature type="compositionally biased region" description="Gly residues" evidence="1">
    <location>
        <begin position="137"/>
        <end position="146"/>
    </location>
</feature>
<sequence length="170" mass="18320">MAHAKLIVGTVRKSELGELDFIASSSSLTFEGDLADIEGCKRYFGAQCEHGPTRDYKCSQGPAEGNYKNASPVFADTDTFLQAGKMIFERNTKHNILYNNCQTHVKKVQNVAKLKPGEDPTVPEEERPATPESENDAGGGPVGGSGRTSHDSGPDEPQPLRIANPNTDSD</sequence>
<protein>
    <submittedName>
        <fullName evidence="2">Uncharacterized protein</fullName>
    </submittedName>
</protein>
<dbReference type="Proteomes" id="UP001521785">
    <property type="component" value="Unassembled WGS sequence"/>
</dbReference>
<evidence type="ECO:0000313" key="2">
    <source>
        <dbReference type="EMBL" id="KAL1604127.1"/>
    </source>
</evidence>
<dbReference type="EMBL" id="JAKJXO020000006">
    <property type="protein sequence ID" value="KAL1604127.1"/>
    <property type="molecule type" value="Genomic_DNA"/>
</dbReference>
<accession>A0ABR3RID0</accession>
<comment type="caution">
    <text evidence="2">The sequence shown here is derived from an EMBL/GenBank/DDBJ whole genome shotgun (WGS) entry which is preliminary data.</text>
</comment>
<gene>
    <name evidence="2" type="ORF">SLS60_005720</name>
</gene>
<reference evidence="2 3" key="1">
    <citation type="submission" date="2024-02" db="EMBL/GenBank/DDBJ databases">
        <title>De novo assembly and annotation of 12 fungi associated with fruit tree decline syndrome in Ontario, Canada.</title>
        <authorList>
            <person name="Sulman M."/>
            <person name="Ellouze W."/>
            <person name="Ilyukhin E."/>
        </authorList>
    </citation>
    <scope>NUCLEOTIDE SEQUENCE [LARGE SCALE GENOMIC DNA]</scope>
    <source>
        <strain evidence="2 3">M42-189</strain>
    </source>
</reference>
<keyword evidence="3" id="KW-1185">Reference proteome</keyword>
<name>A0ABR3RID0_9PLEO</name>
<organism evidence="2 3">
    <name type="scientific">Paraconiothyrium brasiliense</name>
    <dbReference type="NCBI Taxonomy" id="300254"/>
    <lineage>
        <taxon>Eukaryota</taxon>
        <taxon>Fungi</taxon>
        <taxon>Dikarya</taxon>
        <taxon>Ascomycota</taxon>
        <taxon>Pezizomycotina</taxon>
        <taxon>Dothideomycetes</taxon>
        <taxon>Pleosporomycetidae</taxon>
        <taxon>Pleosporales</taxon>
        <taxon>Massarineae</taxon>
        <taxon>Didymosphaeriaceae</taxon>
        <taxon>Paraconiothyrium</taxon>
    </lineage>
</organism>